<organism evidence="3 4">
    <name type="scientific">Mesorhizobium tianshanense</name>
    <dbReference type="NCBI Taxonomy" id="39844"/>
    <lineage>
        <taxon>Bacteria</taxon>
        <taxon>Pseudomonadati</taxon>
        <taxon>Pseudomonadota</taxon>
        <taxon>Alphaproteobacteria</taxon>
        <taxon>Hyphomicrobiales</taxon>
        <taxon>Phyllobacteriaceae</taxon>
        <taxon>Mesorhizobium</taxon>
    </lineage>
</organism>
<evidence type="ECO:0000259" key="2">
    <source>
        <dbReference type="Pfam" id="PF01321"/>
    </source>
</evidence>
<dbReference type="GO" id="GO:0004177">
    <property type="term" value="F:aminopeptidase activity"/>
    <property type="evidence" value="ECO:0007669"/>
    <property type="project" value="UniProtKB-KW"/>
</dbReference>
<keyword evidence="3" id="KW-0378">Hydrolase</keyword>
<feature type="domain" description="Creatinase N-terminal" evidence="2">
    <location>
        <begin position="28"/>
        <end position="171"/>
    </location>
</feature>
<keyword evidence="4" id="KW-1185">Reference proteome</keyword>
<dbReference type="AlphaFoldDB" id="A0A562N3M3"/>
<dbReference type="InterPro" id="IPR000587">
    <property type="entry name" value="Creatinase_N"/>
</dbReference>
<name>A0A562N3M3_9HYPH</name>
<dbReference type="EMBL" id="VLKT01000047">
    <property type="protein sequence ID" value="TWI26777.1"/>
    <property type="molecule type" value="Genomic_DNA"/>
</dbReference>
<comment type="caution">
    <text evidence="3">The sequence shown here is derived from an EMBL/GenBank/DDBJ whole genome shotgun (WGS) entry which is preliminary data.</text>
</comment>
<dbReference type="RefSeq" id="WP_145721794.1">
    <property type="nucleotide sequence ID" value="NZ_BSPF01000033.1"/>
</dbReference>
<protein>
    <submittedName>
        <fullName evidence="3">Xaa-Pro aminopeptidase</fullName>
    </submittedName>
</protein>
<dbReference type="Proteomes" id="UP000317122">
    <property type="component" value="Unassembled WGS sequence"/>
</dbReference>
<dbReference type="PANTHER" id="PTHR46112">
    <property type="entry name" value="AMINOPEPTIDASE"/>
    <property type="match status" value="1"/>
</dbReference>
<dbReference type="SUPFAM" id="SSF53092">
    <property type="entry name" value="Creatinase/prolidase N-terminal domain"/>
    <property type="match status" value="1"/>
</dbReference>
<dbReference type="Pfam" id="PF01321">
    <property type="entry name" value="Creatinase_N"/>
    <property type="match status" value="1"/>
</dbReference>
<evidence type="ECO:0000313" key="3">
    <source>
        <dbReference type="EMBL" id="TWI26777.1"/>
    </source>
</evidence>
<dbReference type="InterPro" id="IPR050659">
    <property type="entry name" value="Peptidase_M24B"/>
</dbReference>
<evidence type="ECO:0000313" key="4">
    <source>
        <dbReference type="Proteomes" id="UP000317122"/>
    </source>
</evidence>
<accession>A0A562N3M3</accession>
<dbReference type="PANTHER" id="PTHR46112:SF2">
    <property type="entry name" value="XAA-PRO AMINOPEPTIDASE P-RELATED"/>
    <property type="match status" value="1"/>
</dbReference>
<evidence type="ECO:0000259" key="1">
    <source>
        <dbReference type="Pfam" id="PF00557"/>
    </source>
</evidence>
<proteinExistence type="predicted"/>
<dbReference type="InterPro" id="IPR036005">
    <property type="entry name" value="Creatinase/aminopeptidase-like"/>
</dbReference>
<dbReference type="SUPFAM" id="SSF55920">
    <property type="entry name" value="Creatinase/aminopeptidase"/>
    <property type="match status" value="1"/>
</dbReference>
<dbReference type="InterPro" id="IPR000994">
    <property type="entry name" value="Pept_M24"/>
</dbReference>
<feature type="domain" description="Peptidase M24" evidence="1">
    <location>
        <begin position="180"/>
        <end position="380"/>
    </location>
</feature>
<sequence>MTAKVPYGWTDREPWLELDFPVAEFEGRVATLQTAMNAADIDALLVWEDADRGGNIRYLSGFNMIWGTSVVLIHRERAPVLVTNATAHGEPMHSNIQTSWLRDIRVSFAGSADDLFEKSAAVLAEWGIPDDRVVVAGHAQIPYGTARLLAKAYGERALRTGDSLLARQRAIKSPAEIAVIRRVANLTSRAMDVAMRAAVPGASESEVAAVANSACIAAGAERMSFGCFPATGRRGSLKNVFARPGGIIAPTDLVVIDLGCKLLGYQSDMSRNVVAHPSRQIIALLEAATAANDAVFRHTRPGVTTTSVVEVMNEVIAERGFSAWDFSLCHGFGLDLTETPLFRGHPPMQLEAGMCFYVEPIIADHSFGCVCIEDMLLVTDDGCEKLSHTLVPATGN</sequence>
<keyword evidence="3" id="KW-0031">Aminopeptidase</keyword>
<dbReference type="Gene3D" id="3.90.230.10">
    <property type="entry name" value="Creatinase/methionine aminopeptidase superfamily"/>
    <property type="match status" value="1"/>
</dbReference>
<dbReference type="InterPro" id="IPR029149">
    <property type="entry name" value="Creatin/AminoP/Spt16_N"/>
</dbReference>
<dbReference type="Pfam" id="PF00557">
    <property type="entry name" value="Peptidase_M24"/>
    <property type="match status" value="1"/>
</dbReference>
<keyword evidence="3" id="KW-0645">Protease</keyword>
<reference evidence="3 4" key="1">
    <citation type="journal article" date="2015" name="Stand. Genomic Sci.">
        <title>Genomic Encyclopedia of Bacterial and Archaeal Type Strains, Phase III: the genomes of soil and plant-associated and newly described type strains.</title>
        <authorList>
            <person name="Whitman W.B."/>
            <person name="Woyke T."/>
            <person name="Klenk H.P."/>
            <person name="Zhou Y."/>
            <person name="Lilburn T.G."/>
            <person name="Beck B.J."/>
            <person name="De Vos P."/>
            <person name="Vandamme P."/>
            <person name="Eisen J.A."/>
            <person name="Garrity G."/>
            <person name="Hugenholtz P."/>
            <person name="Kyrpides N.C."/>
        </authorList>
    </citation>
    <scope>NUCLEOTIDE SEQUENCE [LARGE SCALE GENOMIC DNA]</scope>
    <source>
        <strain evidence="3 4">CGMCC 1.2546</strain>
    </source>
</reference>
<dbReference type="Gene3D" id="3.40.350.10">
    <property type="entry name" value="Creatinase/prolidase N-terminal domain"/>
    <property type="match status" value="1"/>
</dbReference>
<gene>
    <name evidence="3" type="ORF">IQ26_05845</name>
</gene>